<dbReference type="EMBL" id="CAUOFW020000725">
    <property type="protein sequence ID" value="CAK9135842.1"/>
    <property type="molecule type" value="Genomic_DNA"/>
</dbReference>
<keyword evidence="2" id="KW-0732">Signal</keyword>
<feature type="domain" description="Plastocyanin-like" evidence="3">
    <location>
        <begin position="39"/>
        <end position="90"/>
    </location>
</feature>
<keyword evidence="5" id="KW-1185">Reference proteome</keyword>
<dbReference type="PANTHER" id="PTHR11709:SF431">
    <property type="entry name" value="LACCASE-5"/>
    <property type="match status" value="1"/>
</dbReference>
<comment type="similarity">
    <text evidence="1">Belongs to the multicopper oxidase family.</text>
</comment>
<feature type="chain" id="PRO_5044794662" description="Plastocyanin-like domain-containing protein" evidence="2">
    <location>
        <begin position="31"/>
        <end position="112"/>
    </location>
</feature>
<dbReference type="InterPro" id="IPR045087">
    <property type="entry name" value="Cu-oxidase_fam"/>
</dbReference>
<name>A0ABC8QWA1_9AQUA</name>
<proteinExistence type="inferred from homology"/>
<evidence type="ECO:0000313" key="4">
    <source>
        <dbReference type="EMBL" id="CAK9135842.1"/>
    </source>
</evidence>
<dbReference type="Proteomes" id="UP001642360">
    <property type="component" value="Unassembled WGS sequence"/>
</dbReference>
<dbReference type="InterPro" id="IPR011707">
    <property type="entry name" value="Cu-oxidase-like_N"/>
</dbReference>
<accession>A0ABC8QWA1</accession>
<comment type="caution">
    <text evidence="4">The sequence shown here is derived from an EMBL/GenBank/DDBJ whole genome shotgun (WGS) entry which is preliminary data.</text>
</comment>
<protein>
    <recommendedName>
        <fullName evidence="3">Plastocyanin-like domain-containing protein</fullName>
    </recommendedName>
</protein>
<dbReference type="SUPFAM" id="SSF49503">
    <property type="entry name" value="Cupredoxins"/>
    <property type="match status" value="1"/>
</dbReference>
<gene>
    <name evidence="4" type="ORF">ILEXP_LOCUS2802</name>
</gene>
<evidence type="ECO:0000313" key="5">
    <source>
        <dbReference type="Proteomes" id="UP001642360"/>
    </source>
</evidence>
<dbReference type="AlphaFoldDB" id="A0ABC8QWA1"/>
<dbReference type="InterPro" id="IPR008972">
    <property type="entry name" value="Cupredoxin"/>
</dbReference>
<evidence type="ECO:0000256" key="1">
    <source>
        <dbReference type="ARBA" id="ARBA00010609"/>
    </source>
</evidence>
<feature type="signal peptide" evidence="2">
    <location>
        <begin position="1"/>
        <end position="30"/>
    </location>
</feature>
<reference evidence="4 5" key="1">
    <citation type="submission" date="2024-02" db="EMBL/GenBank/DDBJ databases">
        <authorList>
            <person name="Vignale AGUSTIN F."/>
            <person name="Sosa J E."/>
            <person name="Modenutti C."/>
        </authorList>
    </citation>
    <scope>NUCLEOTIDE SEQUENCE [LARGE SCALE GENOMIC DNA]</scope>
</reference>
<dbReference type="PANTHER" id="PTHR11709">
    <property type="entry name" value="MULTI-COPPER OXIDASE"/>
    <property type="match status" value="1"/>
</dbReference>
<evidence type="ECO:0000259" key="3">
    <source>
        <dbReference type="Pfam" id="PF07732"/>
    </source>
</evidence>
<sequence length="112" mass="12136">MMKALQSIATTLCSFGILLLFANALSFANATTHSHEFVVQATPVKRLCNTHSTITVNGQYPGPTLEVNDGDTLVVNVVNKAQYNLTVHWTVRGPGRNFFGPDQVSLGPRPPL</sequence>
<dbReference type="Gene3D" id="2.60.40.420">
    <property type="entry name" value="Cupredoxins - blue copper proteins"/>
    <property type="match status" value="1"/>
</dbReference>
<organism evidence="4 5">
    <name type="scientific">Ilex paraguariensis</name>
    <name type="common">yerba mate</name>
    <dbReference type="NCBI Taxonomy" id="185542"/>
    <lineage>
        <taxon>Eukaryota</taxon>
        <taxon>Viridiplantae</taxon>
        <taxon>Streptophyta</taxon>
        <taxon>Embryophyta</taxon>
        <taxon>Tracheophyta</taxon>
        <taxon>Spermatophyta</taxon>
        <taxon>Magnoliopsida</taxon>
        <taxon>eudicotyledons</taxon>
        <taxon>Gunneridae</taxon>
        <taxon>Pentapetalae</taxon>
        <taxon>asterids</taxon>
        <taxon>campanulids</taxon>
        <taxon>Aquifoliales</taxon>
        <taxon>Aquifoliaceae</taxon>
        <taxon>Ilex</taxon>
    </lineage>
</organism>
<evidence type="ECO:0000256" key="2">
    <source>
        <dbReference type="SAM" id="SignalP"/>
    </source>
</evidence>
<dbReference type="Pfam" id="PF07732">
    <property type="entry name" value="Cu-oxidase_3"/>
    <property type="match status" value="1"/>
</dbReference>